<dbReference type="AlphaFoldDB" id="A0A5B8YHX0"/>
<dbReference type="OrthoDB" id="4535652at2"/>
<dbReference type="InterPro" id="IPR026444">
    <property type="entry name" value="Secre_tail"/>
</dbReference>
<reference evidence="3 4" key="1">
    <citation type="submission" date="2019-08" db="EMBL/GenBank/DDBJ databases">
        <title>Antarcticibacterium arcticum sp. nov., a bacterium isolated from marine sediment of the Canadian Beaufort Sea.</title>
        <authorList>
            <person name="Lee Y.M."/>
            <person name="Baek K."/>
            <person name="Lee D.-H."/>
            <person name="Shin S.C."/>
            <person name="Jin Y.K."/>
            <person name="Park Y."/>
        </authorList>
    </citation>
    <scope>NUCLEOTIDE SEQUENCE [LARGE SCALE GENOMIC DNA]</scope>
    <source>
        <strain evidence="3 4">PAMC 28998</strain>
    </source>
</reference>
<feature type="domain" description="Secretion system C-terminal sorting" evidence="2">
    <location>
        <begin position="93"/>
        <end position="167"/>
    </location>
</feature>
<proteinExistence type="predicted"/>
<evidence type="ECO:0000313" key="4">
    <source>
        <dbReference type="Proteomes" id="UP000321954"/>
    </source>
</evidence>
<dbReference type="EMBL" id="CP042476">
    <property type="protein sequence ID" value="QED37385.1"/>
    <property type="molecule type" value="Genomic_DNA"/>
</dbReference>
<dbReference type="Pfam" id="PF18962">
    <property type="entry name" value="Por_Secre_tail"/>
    <property type="match status" value="1"/>
</dbReference>
<keyword evidence="4" id="KW-1185">Reference proteome</keyword>
<keyword evidence="1" id="KW-0732">Signal</keyword>
<accession>A0A5B8YHX0</accession>
<dbReference type="NCBIfam" id="TIGR04183">
    <property type="entry name" value="Por_Secre_tail"/>
    <property type="match status" value="1"/>
</dbReference>
<dbReference type="RefSeq" id="WP_146832406.1">
    <property type="nucleotide sequence ID" value="NZ_CP042476.1"/>
</dbReference>
<name>A0A5B8YHX0_9FLAO</name>
<dbReference type="KEGG" id="anp:FK178_06470"/>
<evidence type="ECO:0000256" key="1">
    <source>
        <dbReference type="ARBA" id="ARBA00022729"/>
    </source>
</evidence>
<evidence type="ECO:0000313" key="3">
    <source>
        <dbReference type="EMBL" id="QED37385.1"/>
    </source>
</evidence>
<dbReference type="Proteomes" id="UP000321954">
    <property type="component" value="Chromosome"/>
</dbReference>
<protein>
    <submittedName>
        <fullName evidence="3">T9SS type A sorting domain-containing protein</fullName>
    </submittedName>
</protein>
<organism evidence="3 4">
    <name type="scientific">Antarcticibacterium arcticum</name>
    <dbReference type="NCBI Taxonomy" id="2585771"/>
    <lineage>
        <taxon>Bacteria</taxon>
        <taxon>Pseudomonadati</taxon>
        <taxon>Bacteroidota</taxon>
        <taxon>Flavobacteriia</taxon>
        <taxon>Flavobacteriales</taxon>
        <taxon>Flavobacteriaceae</taxon>
        <taxon>Antarcticibacterium</taxon>
    </lineage>
</organism>
<sequence length="168" mass="19364">MCRDENSTSNNFFPVLISGEDANTTWQVERITTNHYVSMQGNQVVVSLLYSSPYNYIAFRVRASNSCGYSDWLEYYVQVTESCGSGDLNNYMVYPNPTSDVLNIKSKKDKDKIDKYLFYEIYSFGAKLMEKGILGDNQVIDVSNYKKGRYILKIKVNDKTETHHIIIE</sequence>
<evidence type="ECO:0000259" key="2">
    <source>
        <dbReference type="Pfam" id="PF18962"/>
    </source>
</evidence>
<gene>
    <name evidence="3" type="ORF">FK178_06470</name>
</gene>